<accession>A0A1A3S090</accession>
<evidence type="ECO:0000313" key="11">
    <source>
        <dbReference type="Proteomes" id="UP000093894"/>
    </source>
</evidence>
<dbReference type="FunFam" id="3.40.50.12230:FF:000001">
    <property type="entry name" value="Methionyl-tRNA formyltransferase"/>
    <property type="match status" value="1"/>
</dbReference>
<evidence type="ECO:0000256" key="1">
    <source>
        <dbReference type="ARBA" id="ARBA00010699"/>
    </source>
</evidence>
<comment type="caution">
    <text evidence="8">The sequence shown here is derived from an EMBL/GenBank/DDBJ whole genome shotgun (WGS) entry which is preliminary data.</text>
</comment>
<feature type="domain" description="Formyl transferase N-terminal" evidence="6">
    <location>
        <begin position="3"/>
        <end position="179"/>
    </location>
</feature>
<evidence type="ECO:0000256" key="3">
    <source>
        <dbReference type="ARBA" id="ARBA00022679"/>
    </source>
</evidence>
<dbReference type="PANTHER" id="PTHR11138:SF5">
    <property type="entry name" value="METHIONYL-TRNA FORMYLTRANSFERASE, MITOCHONDRIAL"/>
    <property type="match status" value="1"/>
</dbReference>
<proteinExistence type="inferred from homology"/>
<sequence length="315" mass="33190">MRLVFAGTPEPALPALRRLIDSPRHEVIAVLTRPDAAVGRRGKPEPSPVAREALDRGIPVLRPSRPNADEFVAELSQLAPDCCAVVAYGALLRDGLLAVPPRGWINLHFSLLPAWRGAAPVQAAIAAGDSITGASTFQIEPSLDSGPIFGVVTETIRPTDTAGELLERLAVSGAALLSTTLDGIADATLTPVPQPADGVSIAPKITVEQARVRWDLPALVVDRRIRAVTPNPGAWTLIGDLRIKLGPVQVAGASELPGPSEPLPPGAIHVDRKSVWVGTGSDPVRLDQIQPPGKKFMNAVDWARGARLDPAVRAT</sequence>
<dbReference type="CDD" id="cd08704">
    <property type="entry name" value="Met_tRNA_FMT_C"/>
    <property type="match status" value="1"/>
</dbReference>
<dbReference type="EC" id="2.1.2.9" evidence="2 5"/>
<evidence type="ECO:0000256" key="4">
    <source>
        <dbReference type="ARBA" id="ARBA00022917"/>
    </source>
</evidence>
<dbReference type="InterPro" id="IPR005793">
    <property type="entry name" value="Formyl_trans_C"/>
</dbReference>
<dbReference type="Pfam" id="PF00551">
    <property type="entry name" value="Formyl_trans_N"/>
    <property type="match status" value="1"/>
</dbReference>
<evidence type="ECO:0000256" key="2">
    <source>
        <dbReference type="ARBA" id="ARBA00012261"/>
    </source>
</evidence>
<name>A0A1A3S090_9MYCO</name>
<dbReference type="Gene3D" id="3.40.50.12230">
    <property type="match status" value="1"/>
</dbReference>
<dbReference type="InterPro" id="IPR036477">
    <property type="entry name" value="Formyl_transf_N_sf"/>
</dbReference>
<dbReference type="SUPFAM" id="SSF50486">
    <property type="entry name" value="FMT C-terminal domain-like"/>
    <property type="match status" value="1"/>
</dbReference>
<dbReference type="InterPro" id="IPR041711">
    <property type="entry name" value="Met-tRNA-FMT_N"/>
</dbReference>
<comment type="catalytic activity">
    <reaction evidence="5">
        <text>L-methionyl-tRNA(fMet) + (6R)-10-formyltetrahydrofolate = N-formyl-L-methionyl-tRNA(fMet) + (6S)-5,6,7,8-tetrahydrofolate + H(+)</text>
        <dbReference type="Rhea" id="RHEA:24380"/>
        <dbReference type="Rhea" id="RHEA-COMP:9952"/>
        <dbReference type="Rhea" id="RHEA-COMP:9953"/>
        <dbReference type="ChEBI" id="CHEBI:15378"/>
        <dbReference type="ChEBI" id="CHEBI:57453"/>
        <dbReference type="ChEBI" id="CHEBI:78530"/>
        <dbReference type="ChEBI" id="CHEBI:78844"/>
        <dbReference type="ChEBI" id="CHEBI:195366"/>
        <dbReference type="EC" id="2.1.2.9"/>
    </reaction>
</comment>
<dbReference type="InterPro" id="IPR044135">
    <property type="entry name" value="Met-tRNA-FMT_C"/>
</dbReference>
<protein>
    <recommendedName>
        <fullName evidence="2 5">Methionyl-tRNA formyltransferase</fullName>
        <ecNumber evidence="2 5">2.1.2.9</ecNumber>
    </recommendedName>
</protein>
<dbReference type="OrthoDB" id="9802815at2"/>
<organism evidence="8 10">
    <name type="scientific">Mycobacterium colombiense</name>
    <dbReference type="NCBI Taxonomy" id="339268"/>
    <lineage>
        <taxon>Bacteria</taxon>
        <taxon>Bacillati</taxon>
        <taxon>Actinomycetota</taxon>
        <taxon>Actinomycetes</taxon>
        <taxon>Mycobacteriales</taxon>
        <taxon>Mycobacteriaceae</taxon>
        <taxon>Mycobacterium</taxon>
        <taxon>Mycobacterium avium complex (MAC)</taxon>
    </lineage>
</organism>
<comment type="function">
    <text evidence="5">Attaches a formyl group to the free amino group of methionyl-tRNA(fMet). The formyl group appears to play a dual role in the initiator identity of N-formylmethionyl-tRNA by promoting its recognition by IF2 and preventing the misappropriation of this tRNA by the elongation apparatus.</text>
</comment>
<keyword evidence="3 5" id="KW-0808">Transferase</keyword>
<dbReference type="Proteomes" id="UP000093861">
    <property type="component" value="Unassembled WGS sequence"/>
</dbReference>
<evidence type="ECO:0000313" key="8">
    <source>
        <dbReference type="EMBL" id="OBH57737.1"/>
    </source>
</evidence>
<dbReference type="InterPro" id="IPR002376">
    <property type="entry name" value="Formyl_transf_N"/>
</dbReference>
<dbReference type="InterPro" id="IPR011034">
    <property type="entry name" value="Formyl_transferase-like_C_sf"/>
</dbReference>
<dbReference type="GO" id="GO:0004479">
    <property type="term" value="F:methionyl-tRNA formyltransferase activity"/>
    <property type="evidence" value="ECO:0007669"/>
    <property type="project" value="UniProtKB-UniRule"/>
</dbReference>
<dbReference type="SUPFAM" id="SSF53328">
    <property type="entry name" value="Formyltransferase"/>
    <property type="match status" value="1"/>
</dbReference>
<reference evidence="9 11" key="2">
    <citation type="submission" date="2016-06" db="EMBL/GenBank/DDBJ databases">
        <authorList>
            <person name="Sutton G."/>
            <person name="Brinkac L."/>
            <person name="Sanka R."/>
            <person name="Adams M."/>
            <person name="Lau E."/>
            <person name="Garcia-Basteiro A."/>
            <person name="Lopez-Varela E."/>
            <person name="Palencia S."/>
        </authorList>
    </citation>
    <scope>NUCLEOTIDE SEQUENCE [LARGE SCALE GENOMIC DNA]</scope>
    <source>
        <strain evidence="9 11">1164983.0</strain>
    </source>
</reference>
<evidence type="ECO:0000259" key="6">
    <source>
        <dbReference type="Pfam" id="PF00551"/>
    </source>
</evidence>
<dbReference type="InterPro" id="IPR005794">
    <property type="entry name" value="Fmt"/>
</dbReference>
<dbReference type="EMBL" id="LZJS01000116">
    <property type="protein sequence ID" value="OBH57737.1"/>
    <property type="molecule type" value="Genomic_DNA"/>
</dbReference>
<keyword evidence="4 5" id="KW-0648">Protein biosynthesis</keyword>
<gene>
    <name evidence="5" type="primary">fmt</name>
    <name evidence="9" type="ORF">A5628_16200</name>
    <name evidence="8" type="ORF">A5685_06780</name>
</gene>
<comment type="similarity">
    <text evidence="1 5">Belongs to the Fmt family.</text>
</comment>
<evidence type="ECO:0000259" key="7">
    <source>
        <dbReference type="Pfam" id="PF02911"/>
    </source>
</evidence>
<dbReference type="RefSeq" id="WP_064952917.1">
    <property type="nucleotide sequence ID" value="NZ_LZJS01000116.1"/>
</dbReference>
<reference evidence="8" key="1">
    <citation type="submission" date="2016-06" db="EMBL/GenBank/DDBJ databases">
        <authorList>
            <person name="Sutton G."/>
            <person name="Brinkac L."/>
            <person name="Sanka R."/>
            <person name="Adams M."/>
            <person name="Lau E."/>
            <person name="Sam S."/>
            <person name="Sreng N."/>
            <person name="Him V."/>
            <person name="Kerleguer A."/>
            <person name="Cheng S."/>
        </authorList>
    </citation>
    <scope>NUCLEOTIDE SEQUENCE</scope>
    <source>
        <strain evidence="8">E2464</strain>
    </source>
</reference>
<dbReference type="NCBIfam" id="TIGR00460">
    <property type="entry name" value="fmt"/>
    <property type="match status" value="1"/>
</dbReference>
<dbReference type="Proteomes" id="UP000093894">
    <property type="component" value="Unassembled WGS sequence"/>
</dbReference>
<dbReference type="Pfam" id="PF02911">
    <property type="entry name" value="Formyl_trans_C"/>
    <property type="match status" value="1"/>
</dbReference>
<dbReference type="CDD" id="cd08646">
    <property type="entry name" value="FMT_core_Met-tRNA-FMT_N"/>
    <property type="match status" value="1"/>
</dbReference>
<dbReference type="GO" id="GO:0005829">
    <property type="term" value="C:cytosol"/>
    <property type="evidence" value="ECO:0007669"/>
    <property type="project" value="TreeGrafter"/>
</dbReference>
<evidence type="ECO:0000313" key="9">
    <source>
        <dbReference type="EMBL" id="OBJ57800.1"/>
    </source>
</evidence>
<dbReference type="PANTHER" id="PTHR11138">
    <property type="entry name" value="METHIONYL-TRNA FORMYLTRANSFERASE"/>
    <property type="match status" value="1"/>
</dbReference>
<dbReference type="HAMAP" id="MF_00182">
    <property type="entry name" value="Formyl_trans"/>
    <property type="match status" value="1"/>
</dbReference>
<dbReference type="AlphaFoldDB" id="A0A1A3S090"/>
<feature type="domain" description="Formyl transferase C-terminal" evidence="7">
    <location>
        <begin position="204"/>
        <end position="306"/>
    </location>
</feature>
<dbReference type="EMBL" id="LZLG01000122">
    <property type="protein sequence ID" value="OBJ57800.1"/>
    <property type="molecule type" value="Genomic_DNA"/>
</dbReference>
<evidence type="ECO:0000313" key="10">
    <source>
        <dbReference type="Proteomes" id="UP000093861"/>
    </source>
</evidence>
<feature type="binding site" evidence="5">
    <location>
        <begin position="110"/>
        <end position="113"/>
    </location>
    <ligand>
        <name>(6S)-5,6,7,8-tetrahydrofolate</name>
        <dbReference type="ChEBI" id="CHEBI:57453"/>
    </ligand>
</feature>
<reference evidence="10" key="3">
    <citation type="submission" date="2016-06" db="EMBL/GenBank/DDBJ databases">
        <authorList>
            <person name="Kjaerup R.B."/>
            <person name="Dalgaard T.S."/>
            <person name="Juul-Madsen H.R."/>
        </authorList>
    </citation>
    <scope>NUCLEOTIDE SEQUENCE [LARGE SCALE GENOMIC DNA]</scope>
    <source>
        <strain evidence="10">E2464</strain>
    </source>
</reference>
<evidence type="ECO:0000256" key="5">
    <source>
        <dbReference type="HAMAP-Rule" id="MF_00182"/>
    </source>
</evidence>